<comment type="subcellular location">
    <subcellularLocation>
        <location evidence="3">Vacuole membrane</location>
        <topology evidence="3">Multi-pass membrane protein</topology>
    </subcellularLocation>
</comment>
<evidence type="ECO:0000256" key="11">
    <source>
        <dbReference type="ARBA" id="ARBA00022989"/>
    </source>
</evidence>
<dbReference type="CDD" id="cd03875">
    <property type="entry name" value="M28_Fxna_like"/>
    <property type="match status" value="1"/>
</dbReference>
<evidence type="ECO:0000256" key="12">
    <source>
        <dbReference type="ARBA" id="ARBA00023049"/>
    </source>
</evidence>
<evidence type="ECO:0000256" key="15">
    <source>
        <dbReference type="RuleBase" id="RU361240"/>
    </source>
</evidence>
<feature type="transmembrane region" description="Helical" evidence="17">
    <location>
        <begin position="696"/>
        <end position="720"/>
    </location>
</feature>
<comment type="similarity">
    <text evidence="4 15">Belongs to the peptidase M28 family.</text>
</comment>
<keyword evidence="5" id="KW-0926">Vacuole</keyword>
<feature type="transmembrane region" description="Helical" evidence="17">
    <location>
        <begin position="423"/>
        <end position="446"/>
    </location>
</feature>
<feature type="transmembrane region" description="Helical" evidence="17">
    <location>
        <begin position="763"/>
        <end position="784"/>
    </location>
</feature>
<dbReference type="EMBL" id="JAPDFR010000008">
    <property type="protein sequence ID" value="KAK0383916.1"/>
    <property type="molecule type" value="Genomic_DNA"/>
</dbReference>
<dbReference type="InterPro" id="IPR045175">
    <property type="entry name" value="M28_fam"/>
</dbReference>
<dbReference type="Pfam" id="PF04389">
    <property type="entry name" value="Peptidase_M28"/>
    <property type="match status" value="1"/>
</dbReference>
<evidence type="ECO:0000259" key="19">
    <source>
        <dbReference type="Pfam" id="PF22250"/>
    </source>
</evidence>
<evidence type="ECO:0000259" key="18">
    <source>
        <dbReference type="Pfam" id="PF04389"/>
    </source>
</evidence>
<name>A0AA39GB68_SARSR</name>
<evidence type="ECO:0000256" key="8">
    <source>
        <dbReference type="ARBA" id="ARBA00022723"/>
    </source>
</evidence>
<feature type="transmembrane region" description="Helical" evidence="17">
    <location>
        <begin position="511"/>
        <end position="531"/>
    </location>
</feature>
<keyword evidence="7 17" id="KW-0812">Transmembrane</keyword>
<evidence type="ECO:0000313" key="21">
    <source>
        <dbReference type="EMBL" id="KAK0383916.1"/>
    </source>
</evidence>
<feature type="region of interest" description="Disordered" evidence="16">
    <location>
        <begin position="103"/>
        <end position="129"/>
    </location>
</feature>
<reference evidence="21" key="1">
    <citation type="submission" date="2022-10" db="EMBL/GenBank/DDBJ databases">
        <title>Determination and structural analysis of whole genome sequence of Sarocladium strictum F4-1.</title>
        <authorList>
            <person name="Hu L."/>
            <person name="Jiang Y."/>
        </authorList>
    </citation>
    <scope>NUCLEOTIDE SEQUENCE</scope>
    <source>
        <strain evidence="21">F4-1</strain>
    </source>
</reference>
<dbReference type="GO" id="GO:0046872">
    <property type="term" value="F:metal ion binding"/>
    <property type="evidence" value="ECO:0007669"/>
    <property type="project" value="UniProtKB-KW"/>
</dbReference>
<evidence type="ECO:0000256" key="9">
    <source>
        <dbReference type="ARBA" id="ARBA00022801"/>
    </source>
</evidence>
<keyword evidence="13 17" id="KW-0472">Membrane</keyword>
<dbReference type="SUPFAM" id="SSF53187">
    <property type="entry name" value="Zn-dependent exopeptidases"/>
    <property type="match status" value="1"/>
</dbReference>
<evidence type="ECO:0000256" key="6">
    <source>
        <dbReference type="ARBA" id="ARBA00022670"/>
    </source>
</evidence>
<dbReference type="Pfam" id="PF22250">
    <property type="entry name" value="PFF1_C"/>
    <property type="match status" value="1"/>
</dbReference>
<keyword evidence="6 15" id="KW-0645">Protease</keyword>
<feature type="transmembrane region" description="Helical" evidence="17">
    <location>
        <begin position="480"/>
        <end position="499"/>
    </location>
</feature>
<keyword evidence="11 17" id="KW-1133">Transmembrane helix</keyword>
<dbReference type="FunFam" id="3.40.630.10:FF:000057">
    <property type="entry name" value="Vacuolar membrane protease"/>
    <property type="match status" value="1"/>
</dbReference>
<feature type="compositionally biased region" description="Basic and acidic residues" evidence="16">
    <location>
        <begin position="613"/>
        <end position="622"/>
    </location>
</feature>
<feature type="region of interest" description="Disordered" evidence="16">
    <location>
        <begin position="613"/>
        <end position="653"/>
    </location>
</feature>
<evidence type="ECO:0000313" key="22">
    <source>
        <dbReference type="Proteomes" id="UP001175261"/>
    </source>
</evidence>
<dbReference type="PANTHER" id="PTHR12147:SF58">
    <property type="entry name" value="VACUOLAR MEMBRANE PROTEASE"/>
    <property type="match status" value="1"/>
</dbReference>
<dbReference type="EC" id="3.4.-.-" evidence="15"/>
<feature type="transmembrane region" description="Helical" evidence="17">
    <location>
        <begin position="732"/>
        <end position="751"/>
    </location>
</feature>
<comment type="function">
    <text evidence="2">May be involved in vacuolar sorting and osmoregulation.</text>
</comment>
<feature type="transmembrane region" description="Helical" evidence="17">
    <location>
        <begin position="12"/>
        <end position="31"/>
    </location>
</feature>
<comment type="cofactor">
    <cofactor evidence="1">
        <name>Zn(2+)</name>
        <dbReference type="ChEBI" id="CHEBI:29105"/>
    </cofactor>
</comment>
<evidence type="ECO:0000256" key="10">
    <source>
        <dbReference type="ARBA" id="ARBA00022833"/>
    </source>
</evidence>
<keyword evidence="9 15" id="KW-0378">Hydrolase</keyword>
<organism evidence="21 22">
    <name type="scientific">Sarocladium strictum</name>
    <name type="common">Black bundle disease fungus</name>
    <name type="synonym">Acremonium strictum</name>
    <dbReference type="NCBI Taxonomy" id="5046"/>
    <lineage>
        <taxon>Eukaryota</taxon>
        <taxon>Fungi</taxon>
        <taxon>Dikarya</taxon>
        <taxon>Ascomycota</taxon>
        <taxon>Pezizomycotina</taxon>
        <taxon>Sordariomycetes</taxon>
        <taxon>Hypocreomycetidae</taxon>
        <taxon>Hypocreales</taxon>
        <taxon>Sarocladiaceae</taxon>
        <taxon>Sarocladium</taxon>
    </lineage>
</organism>
<dbReference type="GO" id="GO:0008235">
    <property type="term" value="F:metalloexopeptidase activity"/>
    <property type="evidence" value="ECO:0007669"/>
    <property type="project" value="InterPro"/>
</dbReference>
<keyword evidence="8 15" id="KW-0479">Metal-binding</keyword>
<dbReference type="GO" id="GO:0005774">
    <property type="term" value="C:vacuolar membrane"/>
    <property type="evidence" value="ECO:0007669"/>
    <property type="project" value="UniProtKB-SubCell"/>
</dbReference>
<evidence type="ECO:0000256" key="17">
    <source>
        <dbReference type="SAM" id="Phobius"/>
    </source>
</evidence>
<dbReference type="InterPro" id="IPR048024">
    <property type="entry name" value="Fxna-like_M28_dom"/>
</dbReference>
<dbReference type="InterPro" id="IPR007484">
    <property type="entry name" value="Peptidase_M28"/>
</dbReference>
<dbReference type="Pfam" id="PF22251">
    <property type="entry name" value="PFF1_TM"/>
    <property type="match status" value="1"/>
</dbReference>
<comment type="caution">
    <text evidence="21">The sequence shown here is derived from an EMBL/GenBank/DDBJ whole genome shotgun (WGS) entry which is preliminary data.</text>
</comment>
<protein>
    <recommendedName>
        <fullName evidence="15">Peptide hydrolase</fullName>
        <ecNumber evidence="15">3.4.-.-</ecNumber>
    </recommendedName>
</protein>
<sequence length="1032" mass="114808">MRCNNPFAFRPAPVSFWTTIVYLAIAIPLIYVHESVPPAPSDHSLYRGLNLTEAWHDLELISSAYHPYNSRQNDIVRRYLIDRAKEILERNNIDFTTEKPAAVSWGPLPSDDKSAEDSEPSIASSKPVGATLFDDETSNVTWTYDTSRRIGTKIGPSHYAGTYFEGNNFYVYIHGSEDPEGEWWKTDSDYKKAHGKGGVLVNCHFDSVATGFGATDDGMACVSMLQLLSYYTSDGRQPKHGIVLLFNNAEEDGLFGATAFGQSPLLKFCHTFVNLEGAGAGGRAILFRTTDLEAAEAYSSSPHPFGTVIAADAFKRGVIRSGTDYTVFHDAFGQRGMDIAFYAPRARYHTEEDDARHTSVNSIWHMLSAALASTENLSRTTGTVFNGARGDGDNKLPQNGKPTEGVWFDLFGSAWATFALRGLFAWSLVLLVATPLAVFLVMYLLVRQDKFYLFSKNIWVHSERDEDPVLLGGWKGLFRFPLTMILAGGVTIASAFLVAKVNPLIVHSSSYAVWAMTISLFYFTSWLGMRGSSVVRPTALQRAYVNLWLFIFGWVIQVFAAVAEDRLHLSVLYPTVFLQTAVFVSLVVSLLEMFALPSKRDFARGMHDEHHERDLLGHDGADSRAGAPDDDDTDEPSEPTETTPLRSGDGSDSRITFAENYRRSIAREAAAVANARKYQPFPYEQSWSGRLPTWTWILQFLLLAPVPLMLFGNLALVFSSAISMTGTDGSSLLLPLLLPAIMTIILILPLTPFIHRVTHHVPTFLLLVFIGTFIYNLVAFPFSVNHKFKFYFQQVVDLDKGTDVTTITGLEDFIRPVISSLPSVAGREPECKEYKARDLTACQYDTSSLSPHLVNNRTADELISVSVPETSDGLTTSLTIDALETRICYLDFSRPVYGFSVEGGLERDSRFGALPEEGFQKIQLWRRDWEGAWNVSLQLTAHGRKSSVGSLAAKPIESALDYQEELKRAAYFDSADEDEGLKVLVRCAWSDANQPNTIPAIHELKRYMPTWATLSKGNVGLVEVWKRFDVPS</sequence>
<dbReference type="GO" id="GO:0006508">
    <property type="term" value="P:proteolysis"/>
    <property type="evidence" value="ECO:0007669"/>
    <property type="project" value="UniProtKB-KW"/>
</dbReference>
<feature type="domain" description="Vacuolar membrane protease transmembrane" evidence="20">
    <location>
        <begin position="478"/>
        <end position="761"/>
    </location>
</feature>
<feature type="domain" description="Peptidase M28" evidence="18">
    <location>
        <begin position="194"/>
        <end position="372"/>
    </location>
</feature>
<dbReference type="Proteomes" id="UP001175261">
    <property type="component" value="Unassembled WGS sequence"/>
</dbReference>
<keyword evidence="12" id="KW-0482">Metalloprotease</keyword>
<evidence type="ECO:0000256" key="4">
    <source>
        <dbReference type="ARBA" id="ARBA00010918"/>
    </source>
</evidence>
<gene>
    <name evidence="21" type="ORF">NLU13_8007</name>
</gene>
<dbReference type="InterPro" id="IPR053976">
    <property type="entry name" value="PFF1_TM"/>
</dbReference>
<dbReference type="PANTHER" id="PTHR12147">
    <property type="entry name" value="METALLOPEPTIDASE M28 FAMILY MEMBER"/>
    <property type="match status" value="1"/>
</dbReference>
<evidence type="ECO:0000256" key="7">
    <source>
        <dbReference type="ARBA" id="ARBA00022692"/>
    </source>
</evidence>
<feature type="transmembrane region" description="Helical" evidence="17">
    <location>
        <begin position="575"/>
        <end position="596"/>
    </location>
</feature>
<evidence type="ECO:0000256" key="2">
    <source>
        <dbReference type="ARBA" id="ARBA00003273"/>
    </source>
</evidence>
<dbReference type="Gene3D" id="3.40.630.10">
    <property type="entry name" value="Zn peptidases"/>
    <property type="match status" value="1"/>
</dbReference>
<proteinExistence type="inferred from homology"/>
<feature type="domain" description="Vacuolar membrane protease C-terminal" evidence="19">
    <location>
        <begin position="789"/>
        <end position="1024"/>
    </location>
</feature>
<accession>A0AA39GB68</accession>
<evidence type="ECO:0000256" key="13">
    <source>
        <dbReference type="ARBA" id="ARBA00023136"/>
    </source>
</evidence>
<dbReference type="AlphaFoldDB" id="A0AA39GB68"/>
<keyword evidence="14" id="KW-0325">Glycoprotein</keyword>
<feature type="transmembrane region" description="Helical" evidence="17">
    <location>
        <begin position="543"/>
        <end position="563"/>
    </location>
</feature>
<evidence type="ECO:0000256" key="1">
    <source>
        <dbReference type="ARBA" id="ARBA00001947"/>
    </source>
</evidence>
<evidence type="ECO:0000256" key="16">
    <source>
        <dbReference type="SAM" id="MobiDB-lite"/>
    </source>
</evidence>
<evidence type="ECO:0000256" key="5">
    <source>
        <dbReference type="ARBA" id="ARBA00022554"/>
    </source>
</evidence>
<evidence type="ECO:0000256" key="3">
    <source>
        <dbReference type="ARBA" id="ARBA00004128"/>
    </source>
</evidence>
<evidence type="ECO:0000256" key="14">
    <source>
        <dbReference type="ARBA" id="ARBA00023180"/>
    </source>
</evidence>
<keyword evidence="10 15" id="KW-0862">Zinc</keyword>
<keyword evidence="22" id="KW-1185">Reference proteome</keyword>
<evidence type="ECO:0000259" key="20">
    <source>
        <dbReference type="Pfam" id="PF22251"/>
    </source>
</evidence>
<feature type="compositionally biased region" description="Acidic residues" evidence="16">
    <location>
        <begin position="628"/>
        <end position="638"/>
    </location>
</feature>
<dbReference type="InterPro" id="IPR053975">
    <property type="entry name" value="PFF1_C"/>
</dbReference>